<dbReference type="AlphaFoldDB" id="E2SDE7"/>
<dbReference type="EMBL" id="ACLF03000006">
    <property type="protein sequence ID" value="EFQ82524.1"/>
    <property type="molecule type" value="Genomic_DNA"/>
</dbReference>
<evidence type="ECO:0000256" key="1">
    <source>
        <dbReference type="SAM" id="MobiDB-lite"/>
    </source>
</evidence>
<dbReference type="RefSeq" id="WP_007076825.1">
    <property type="nucleotide sequence ID" value="NZ_CM001024.1"/>
</dbReference>
<keyword evidence="2" id="KW-0732">Signal</keyword>
<proteinExistence type="predicted"/>
<gene>
    <name evidence="3" type="ORF">HMPREF0063_11733</name>
</gene>
<dbReference type="HOGENOM" id="CLU_1136188_0_0_11"/>
<accession>E2SDE7</accession>
<organism evidence="3 4">
    <name type="scientific">Aeromicrobium marinum DSM 15272</name>
    <dbReference type="NCBI Taxonomy" id="585531"/>
    <lineage>
        <taxon>Bacteria</taxon>
        <taxon>Bacillati</taxon>
        <taxon>Actinomycetota</taxon>
        <taxon>Actinomycetes</taxon>
        <taxon>Propionibacteriales</taxon>
        <taxon>Nocardioidaceae</taxon>
        <taxon>Aeromicrobium</taxon>
    </lineage>
</organism>
<dbReference type="OrthoDB" id="9974829at2"/>
<comment type="caution">
    <text evidence="3">The sequence shown here is derived from an EMBL/GenBank/DDBJ whole genome shotgun (WGS) entry which is preliminary data.</text>
</comment>
<dbReference type="STRING" id="585531.HMPREF0063_11733"/>
<evidence type="ECO:0000313" key="4">
    <source>
        <dbReference type="Proteomes" id="UP000003111"/>
    </source>
</evidence>
<evidence type="ECO:0008006" key="5">
    <source>
        <dbReference type="Google" id="ProtNLM"/>
    </source>
</evidence>
<protein>
    <recommendedName>
        <fullName evidence="5">Lipoprotein</fullName>
    </recommendedName>
</protein>
<name>E2SDE7_9ACTN</name>
<dbReference type="PROSITE" id="PS51257">
    <property type="entry name" value="PROKAR_LIPOPROTEIN"/>
    <property type="match status" value="1"/>
</dbReference>
<keyword evidence="4" id="KW-1185">Reference proteome</keyword>
<feature type="region of interest" description="Disordered" evidence="1">
    <location>
        <begin position="22"/>
        <end position="42"/>
    </location>
</feature>
<sequence>MTRQHWVVPVLLAVLAGGCGASGTSSSESPAGPEPSSSASPTITIDADDALRWEQVRDAIPVTGGLILAGGTTDATGEGEFTVTADLATARFEARISNEAHDVTVRHRDQTTWVLADPAYWVAAGYTPESAASAEGRWVLLDQIGSQRYRDQYGPGAVLAPLSDLAASDLTVSRRSDREGVAVIEFDFVTDGTPRTVVVTADGDPWVVEVTATRDGAVATTRLTRAPGPVEISVPDADTVVGAS</sequence>
<feature type="chain" id="PRO_5038958354" description="Lipoprotein" evidence="2">
    <location>
        <begin position="22"/>
        <end position="244"/>
    </location>
</feature>
<evidence type="ECO:0000256" key="2">
    <source>
        <dbReference type="SAM" id="SignalP"/>
    </source>
</evidence>
<reference evidence="3" key="1">
    <citation type="submission" date="2010-08" db="EMBL/GenBank/DDBJ databases">
        <authorList>
            <person name="Muzny D."/>
            <person name="Qin X."/>
            <person name="Buhay C."/>
            <person name="Dugan-Rocha S."/>
            <person name="Ding Y."/>
            <person name="Chen G."/>
            <person name="Hawes A."/>
            <person name="Holder M."/>
            <person name="Jhangiani S."/>
            <person name="Johnson A."/>
            <person name="Khan Z."/>
            <person name="Li Z."/>
            <person name="Liu W."/>
            <person name="Liu X."/>
            <person name="Perez L."/>
            <person name="Shen H."/>
            <person name="Wang Q."/>
            <person name="Watt J."/>
            <person name="Xi L."/>
            <person name="Xin Y."/>
            <person name="Zhou J."/>
            <person name="Deng J."/>
            <person name="Jiang H."/>
            <person name="Liu Y."/>
            <person name="Qu J."/>
            <person name="Song X.-Z."/>
            <person name="Zhang L."/>
            <person name="Villasana D."/>
            <person name="Johnson A."/>
            <person name="Liu J."/>
            <person name="Liyanage D."/>
            <person name="Lorensuhewa L."/>
            <person name="Robinson T."/>
            <person name="Song A."/>
            <person name="Song B.-B."/>
            <person name="Dinh H."/>
            <person name="Thornton R."/>
            <person name="Coyle M."/>
            <person name="Francisco L."/>
            <person name="Jackson L."/>
            <person name="Javaid M."/>
            <person name="Korchina V."/>
            <person name="Kovar C."/>
            <person name="Mata R."/>
            <person name="Mathew T."/>
            <person name="Ngo R."/>
            <person name="Nguyen L."/>
            <person name="Nguyen N."/>
            <person name="Okwuonu G."/>
            <person name="Ongeri F."/>
            <person name="Pham C."/>
            <person name="Simmons D."/>
            <person name="Wilczek-Boney K."/>
            <person name="Hale W."/>
            <person name="Jakkamsetti A."/>
            <person name="Pham P."/>
            <person name="Ruth R."/>
            <person name="San Lucas F."/>
            <person name="Warren J."/>
            <person name="Zhang J."/>
            <person name="Zhao Z."/>
            <person name="Zhou C."/>
            <person name="Zhu D."/>
            <person name="Lee S."/>
            <person name="Bess C."/>
            <person name="Blankenburg K."/>
            <person name="Forbes L."/>
            <person name="Fu Q."/>
            <person name="Gubbala S."/>
            <person name="Hirani K."/>
            <person name="Jayaseelan J.C."/>
            <person name="Lara F."/>
            <person name="Munidasa M."/>
            <person name="Palculict T."/>
            <person name="Patil S."/>
            <person name="Pu L.-L."/>
            <person name="Saada N."/>
            <person name="Tang L."/>
            <person name="Weissenberger G."/>
            <person name="Zhu Y."/>
            <person name="Hemphill L."/>
            <person name="Shang Y."/>
            <person name="Youmans B."/>
            <person name="Ayvaz T."/>
            <person name="Ross M."/>
            <person name="Santibanez J."/>
            <person name="Aqrawi P."/>
            <person name="Gross S."/>
            <person name="Joshi V."/>
            <person name="Fowler G."/>
            <person name="Nazareth L."/>
            <person name="Reid J."/>
            <person name="Worley K."/>
            <person name="Petrosino J."/>
            <person name="Highlander S."/>
            <person name="Gibbs R."/>
        </authorList>
    </citation>
    <scope>NUCLEOTIDE SEQUENCE [LARGE SCALE GENOMIC DNA]</scope>
    <source>
        <strain evidence="3">DSM 15272</strain>
    </source>
</reference>
<dbReference type="Proteomes" id="UP000003111">
    <property type="component" value="Unassembled WGS sequence"/>
</dbReference>
<evidence type="ECO:0000313" key="3">
    <source>
        <dbReference type="EMBL" id="EFQ82524.1"/>
    </source>
</evidence>
<feature type="signal peptide" evidence="2">
    <location>
        <begin position="1"/>
        <end position="21"/>
    </location>
</feature>